<keyword evidence="2" id="KW-1185">Reference proteome</keyword>
<organism evidence="1 2">
    <name type="scientific">Stephania japonica</name>
    <dbReference type="NCBI Taxonomy" id="461633"/>
    <lineage>
        <taxon>Eukaryota</taxon>
        <taxon>Viridiplantae</taxon>
        <taxon>Streptophyta</taxon>
        <taxon>Embryophyta</taxon>
        <taxon>Tracheophyta</taxon>
        <taxon>Spermatophyta</taxon>
        <taxon>Magnoliopsida</taxon>
        <taxon>Ranunculales</taxon>
        <taxon>Menispermaceae</taxon>
        <taxon>Menispermoideae</taxon>
        <taxon>Cissampelideae</taxon>
        <taxon>Stephania</taxon>
    </lineage>
</organism>
<name>A0AAP0JQ23_9MAGN</name>
<protein>
    <submittedName>
        <fullName evidence="1">Uncharacterized protein</fullName>
    </submittedName>
</protein>
<sequence length="65" mass="7416">MEDERVGDDDVQRGEEMLRSSDYTNYTNDFIPKAPFGSKGEAVNWVQRSNQEFVIVTKNSDVGGW</sequence>
<proteinExistence type="predicted"/>
<accession>A0AAP0JQ23</accession>
<comment type="caution">
    <text evidence="1">The sequence shown here is derived from an EMBL/GenBank/DDBJ whole genome shotgun (WGS) entry which is preliminary data.</text>
</comment>
<dbReference type="Proteomes" id="UP001417504">
    <property type="component" value="Unassembled WGS sequence"/>
</dbReference>
<dbReference type="AlphaFoldDB" id="A0AAP0JQ23"/>
<gene>
    <name evidence="1" type="ORF">Sjap_008325</name>
</gene>
<evidence type="ECO:0000313" key="2">
    <source>
        <dbReference type="Proteomes" id="UP001417504"/>
    </source>
</evidence>
<evidence type="ECO:0000313" key="1">
    <source>
        <dbReference type="EMBL" id="KAK9137731.1"/>
    </source>
</evidence>
<dbReference type="EMBL" id="JBBNAE010000003">
    <property type="protein sequence ID" value="KAK9137731.1"/>
    <property type="molecule type" value="Genomic_DNA"/>
</dbReference>
<reference evidence="1 2" key="1">
    <citation type="submission" date="2024-01" db="EMBL/GenBank/DDBJ databases">
        <title>Genome assemblies of Stephania.</title>
        <authorList>
            <person name="Yang L."/>
        </authorList>
    </citation>
    <scope>NUCLEOTIDE SEQUENCE [LARGE SCALE GENOMIC DNA]</scope>
    <source>
        <strain evidence="1">QJT</strain>
        <tissue evidence="1">Leaf</tissue>
    </source>
</reference>